<dbReference type="Pfam" id="PF12172">
    <property type="entry name" value="zf-ChsH2"/>
    <property type="match status" value="1"/>
</dbReference>
<reference evidence="3 4" key="1">
    <citation type="submission" date="2024-09" db="EMBL/GenBank/DDBJ databases">
        <title>Laminarin stimulates single cell rates of sulfate reduction while oxygen inhibits transcriptomic activity in coastal marine sediment.</title>
        <authorList>
            <person name="Lindsay M."/>
            <person name="Orcutt B."/>
            <person name="Emerson D."/>
            <person name="Stepanauskas R."/>
            <person name="D'Angelo T."/>
        </authorList>
    </citation>
    <scope>NUCLEOTIDE SEQUENCE [LARGE SCALE GENOMIC DNA]</scope>
    <source>
        <strain evidence="3">SAG AM-311-K15</strain>
    </source>
</reference>
<dbReference type="InterPro" id="IPR012340">
    <property type="entry name" value="NA-bd_OB-fold"/>
</dbReference>
<accession>A0ABV6YW96</accession>
<dbReference type="InterPro" id="IPR052513">
    <property type="entry name" value="Thioester_dehydratase-like"/>
</dbReference>
<evidence type="ECO:0000259" key="1">
    <source>
        <dbReference type="Pfam" id="PF01796"/>
    </source>
</evidence>
<feature type="domain" description="ChsH2 rubredoxin-like zinc ribbon" evidence="2">
    <location>
        <begin position="8"/>
        <end position="44"/>
    </location>
</feature>
<evidence type="ECO:0000313" key="4">
    <source>
        <dbReference type="Proteomes" id="UP001594351"/>
    </source>
</evidence>
<organism evidence="3 4">
    <name type="scientific">candidate division CSSED10-310 bacterium</name>
    <dbReference type="NCBI Taxonomy" id="2855610"/>
    <lineage>
        <taxon>Bacteria</taxon>
        <taxon>Bacteria division CSSED10-310</taxon>
    </lineage>
</organism>
<dbReference type="Pfam" id="PF01796">
    <property type="entry name" value="OB_ChsH2_C"/>
    <property type="match status" value="1"/>
</dbReference>
<dbReference type="InterPro" id="IPR022002">
    <property type="entry name" value="ChsH2_Znr"/>
</dbReference>
<dbReference type="PANTHER" id="PTHR34075">
    <property type="entry name" value="BLR3430 PROTEIN"/>
    <property type="match status" value="1"/>
</dbReference>
<dbReference type="SUPFAM" id="SSF50249">
    <property type="entry name" value="Nucleic acid-binding proteins"/>
    <property type="match status" value="1"/>
</dbReference>
<gene>
    <name evidence="3" type="ORF">ACFL27_09820</name>
</gene>
<protein>
    <submittedName>
        <fullName evidence="3">Zn-ribbon domain-containing OB-fold protein</fullName>
    </submittedName>
</protein>
<sequence length="130" mass="14722">MSVPKYWREIPQRYRLEAGRCKKCGKLHYPPRLICDACKSRDFETDTLSDEGTILTYTVIHTPPSQFKDQAPYAIAIIETDNGARTTLQIADTNVEELAIGKRVKLQFRKIQEEGDSGIICYGNKAVIVT</sequence>
<feature type="domain" description="ChsH2 C-terminal OB-fold" evidence="1">
    <location>
        <begin position="47"/>
        <end position="109"/>
    </location>
</feature>
<evidence type="ECO:0000313" key="3">
    <source>
        <dbReference type="EMBL" id="MFC1850475.1"/>
    </source>
</evidence>
<dbReference type="EMBL" id="JBHPBY010000102">
    <property type="protein sequence ID" value="MFC1850475.1"/>
    <property type="molecule type" value="Genomic_DNA"/>
</dbReference>
<dbReference type="InterPro" id="IPR002878">
    <property type="entry name" value="ChsH2_C"/>
</dbReference>
<dbReference type="PANTHER" id="PTHR34075:SF5">
    <property type="entry name" value="BLR3430 PROTEIN"/>
    <property type="match status" value="1"/>
</dbReference>
<dbReference type="Proteomes" id="UP001594351">
    <property type="component" value="Unassembled WGS sequence"/>
</dbReference>
<evidence type="ECO:0000259" key="2">
    <source>
        <dbReference type="Pfam" id="PF12172"/>
    </source>
</evidence>
<proteinExistence type="predicted"/>
<name>A0ABV6YW96_UNCC1</name>
<keyword evidence="4" id="KW-1185">Reference proteome</keyword>
<dbReference type="Gene3D" id="6.10.30.10">
    <property type="match status" value="1"/>
</dbReference>
<comment type="caution">
    <text evidence="3">The sequence shown here is derived from an EMBL/GenBank/DDBJ whole genome shotgun (WGS) entry which is preliminary data.</text>
</comment>